<protein>
    <submittedName>
        <fullName evidence="2">Uncharacterized protein</fullName>
    </submittedName>
</protein>
<dbReference type="Proteomes" id="UP000780801">
    <property type="component" value="Unassembled WGS sequence"/>
</dbReference>
<dbReference type="AlphaFoldDB" id="A0A9P6FJ86"/>
<reference evidence="2" key="1">
    <citation type="journal article" date="2020" name="Fungal Divers.">
        <title>Resolving the Mortierellaceae phylogeny through synthesis of multi-gene phylogenetics and phylogenomics.</title>
        <authorList>
            <person name="Vandepol N."/>
            <person name="Liber J."/>
            <person name="Desiro A."/>
            <person name="Na H."/>
            <person name="Kennedy M."/>
            <person name="Barry K."/>
            <person name="Grigoriev I.V."/>
            <person name="Miller A.N."/>
            <person name="O'Donnell K."/>
            <person name="Stajich J.E."/>
            <person name="Bonito G."/>
        </authorList>
    </citation>
    <scope>NUCLEOTIDE SEQUENCE</scope>
    <source>
        <strain evidence="2">KOD1015</strain>
    </source>
</reference>
<sequence length="225" mass="25316">MDSYTTSYDSSPGLTRSGHSLGSDIMDLDSRPLEDHQIRVQAYGLQLQADQVERERQRQQQEQFYQQQQYQHQQLLLHQQQQQLQLQHQQLQQQPYQPYQQHQFNQSLQQPYSLYSLHLSFSNDEHSTTAGSTFMSTSPRVDNAAGGAGAGAGGFLGDAHLNVNANGMEEDGDQDFFLTSVLSMVQQSGVLNNNGAPPLSYFDYDTEFVQKVRLGKGGNGEIKRA</sequence>
<feature type="non-terminal residue" evidence="2">
    <location>
        <position position="225"/>
    </location>
</feature>
<comment type="caution">
    <text evidence="2">The sequence shown here is derived from an EMBL/GenBank/DDBJ whole genome shotgun (WGS) entry which is preliminary data.</text>
</comment>
<proteinExistence type="predicted"/>
<evidence type="ECO:0000313" key="2">
    <source>
        <dbReference type="EMBL" id="KAF9555654.1"/>
    </source>
</evidence>
<name>A0A9P6FJ86_9FUNG</name>
<dbReference type="OrthoDB" id="2441994at2759"/>
<organism evidence="2 3">
    <name type="scientific">Lunasporangiospora selenospora</name>
    <dbReference type="NCBI Taxonomy" id="979761"/>
    <lineage>
        <taxon>Eukaryota</taxon>
        <taxon>Fungi</taxon>
        <taxon>Fungi incertae sedis</taxon>
        <taxon>Mucoromycota</taxon>
        <taxon>Mortierellomycotina</taxon>
        <taxon>Mortierellomycetes</taxon>
        <taxon>Mortierellales</taxon>
        <taxon>Mortierellaceae</taxon>
        <taxon>Lunasporangiospora</taxon>
    </lineage>
</organism>
<dbReference type="SUPFAM" id="SSF81995">
    <property type="entry name" value="beta-sandwich domain of Sec23/24"/>
    <property type="match status" value="1"/>
</dbReference>
<gene>
    <name evidence="2" type="ORF">BGW38_009241</name>
</gene>
<evidence type="ECO:0000313" key="3">
    <source>
        <dbReference type="Proteomes" id="UP000780801"/>
    </source>
</evidence>
<evidence type="ECO:0000256" key="1">
    <source>
        <dbReference type="SAM" id="MobiDB-lite"/>
    </source>
</evidence>
<keyword evidence="3" id="KW-1185">Reference proteome</keyword>
<feature type="region of interest" description="Disordered" evidence="1">
    <location>
        <begin position="1"/>
        <end position="28"/>
    </location>
</feature>
<dbReference type="EMBL" id="JAABOA010006701">
    <property type="protein sequence ID" value="KAF9555654.1"/>
    <property type="molecule type" value="Genomic_DNA"/>
</dbReference>
<accession>A0A9P6FJ86</accession>
<feature type="compositionally biased region" description="Polar residues" evidence="1">
    <location>
        <begin position="1"/>
        <end position="20"/>
    </location>
</feature>